<proteinExistence type="predicted"/>
<dbReference type="EMBL" id="JAGKSP010000024">
    <property type="protein sequence ID" value="MBP3966817.1"/>
    <property type="molecule type" value="Genomic_DNA"/>
</dbReference>
<name>A0ABS5CLY3_9BACL</name>
<keyword evidence="2" id="KW-1185">Reference proteome</keyword>
<gene>
    <name evidence="1" type="ORF">I8J30_29450</name>
</gene>
<evidence type="ECO:0000313" key="2">
    <source>
        <dbReference type="Proteomes" id="UP000673394"/>
    </source>
</evidence>
<organism evidence="1 2">
    <name type="scientific">Paenibacillus lignilyticus</name>
    <dbReference type="NCBI Taxonomy" id="1172615"/>
    <lineage>
        <taxon>Bacteria</taxon>
        <taxon>Bacillati</taxon>
        <taxon>Bacillota</taxon>
        <taxon>Bacilli</taxon>
        <taxon>Bacillales</taxon>
        <taxon>Paenibacillaceae</taxon>
        <taxon>Paenibacillus</taxon>
    </lineage>
</organism>
<comment type="caution">
    <text evidence="1">The sequence shown here is derived from an EMBL/GenBank/DDBJ whole genome shotgun (WGS) entry which is preliminary data.</text>
</comment>
<evidence type="ECO:0000313" key="1">
    <source>
        <dbReference type="EMBL" id="MBP3966817.1"/>
    </source>
</evidence>
<sequence>MPNERFMVKGDLYNRIFADQTPDPGVIVDYEVWNRILAGLRLANGYKLPDWHVLSTMVDNQQKP</sequence>
<protein>
    <submittedName>
        <fullName evidence="1">Uncharacterized protein</fullName>
    </submittedName>
</protein>
<accession>A0ABS5CLY3</accession>
<reference evidence="1 2" key="1">
    <citation type="submission" date="2021-04" db="EMBL/GenBank/DDBJ databases">
        <title>Paenibacillus sp. DLE-14 whole genome sequence.</title>
        <authorList>
            <person name="Ham Y.J."/>
        </authorList>
    </citation>
    <scope>NUCLEOTIDE SEQUENCE [LARGE SCALE GENOMIC DNA]</scope>
    <source>
        <strain evidence="1 2">DLE-14</strain>
    </source>
</reference>
<dbReference type="RefSeq" id="WP_210664020.1">
    <property type="nucleotide sequence ID" value="NZ_JAGKSP010000024.1"/>
</dbReference>
<dbReference type="Proteomes" id="UP000673394">
    <property type="component" value="Unassembled WGS sequence"/>
</dbReference>